<reference evidence="10" key="1">
    <citation type="submission" date="2025-08" db="UniProtKB">
        <authorList>
            <consortium name="RefSeq"/>
        </authorList>
    </citation>
    <scope>IDENTIFICATION</scope>
</reference>
<protein>
    <submittedName>
        <fullName evidence="10">Virulence metalloprotease-like</fullName>
    </submittedName>
</protein>
<keyword evidence="4" id="KW-0378">Hydrolase</keyword>
<dbReference type="GO" id="GO:0004222">
    <property type="term" value="F:metalloendopeptidase activity"/>
    <property type="evidence" value="ECO:0007669"/>
    <property type="project" value="InterPro"/>
</dbReference>
<organism evidence="9 10">
    <name type="scientific">Octopus sinensis</name>
    <name type="common">East Asian common octopus</name>
    <dbReference type="NCBI Taxonomy" id="2607531"/>
    <lineage>
        <taxon>Eukaryota</taxon>
        <taxon>Metazoa</taxon>
        <taxon>Spiralia</taxon>
        <taxon>Lophotrochozoa</taxon>
        <taxon>Mollusca</taxon>
        <taxon>Cephalopoda</taxon>
        <taxon>Coleoidea</taxon>
        <taxon>Octopodiformes</taxon>
        <taxon>Octopoda</taxon>
        <taxon>Incirrata</taxon>
        <taxon>Octopodidae</taxon>
        <taxon>Octopus</taxon>
    </lineage>
</organism>
<evidence type="ECO:0000256" key="6">
    <source>
        <dbReference type="ARBA" id="ARBA00023049"/>
    </source>
</evidence>
<dbReference type="GO" id="GO:0046872">
    <property type="term" value="F:metal ion binding"/>
    <property type="evidence" value="ECO:0007669"/>
    <property type="project" value="UniProtKB-KW"/>
</dbReference>
<evidence type="ECO:0000259" key="8">
    <source>
        <dbReference type="Pfam" id="PF02868"/>
    </source>
</evidence>
<evidence type="ECO:0000256" key="4">
    <source>
        <dbReference type="ARBA" id="ARBA00022801"/>
    </source>
</evidence>
<dbReference type="InterPro" id="IPR023612">
    <property type="entry name" value="Peptidase_M4"/>
</dbReference>
<dbReference type="InterPro" id="IPR001570">
    <property type="entry name" value="Peptidase_M4_C_domain"/>
</dbReference>
<dbReference type="Pfam" id="PF02868">
    <property type="entry name" value="Peptidase_M4_C"/>
    <property type="match status" value="1"/>
</dbReference>
<dbReference type="PRINTS" id="PR00730">
    <property type="entry name" value="THERMOLYSIN"/>
</dbReference>
<comment type="similarity">
    <text evidence="1">Belongs to the peptidase M4 family.</text>
</comment>
<dbReference type="CDD" id="cd09597">
    <property type="entry name" value="M4_TLP"/>
    <property type="match status" value="1"/>
</dbReference>
<dbReference type="KEGG" id="osn:115226506"/>
<evidence type="ECO:0000256" key="2">
    <source>
        <dbReference type="ARBA" id="ARBA00022670"/>
    </source>
</evidence>
<dbReference type="RefSeq" id="XP_029653361.2">
    <property type="nucleotide sequence ID" value="XM_029797501.2"/>
</dbReference>
<keyword evidence="9" id="KW-1185">Reference proteome</keyword>
<dbReference type="Proteomes" id="UP000515154">
    <property type="component" value="Linkage group LG30"/>
</dbReference>
<dbReference type="Pfam" id="PF01447">
    <property type="entry name" value="Peptidase_M4"/>
    <property type="match status" value="1"/>
</dbReference>
<dbReference type="InterPro" id="IPR013856">
    <property type="entry name" value="Peptidase_M4_domain"/>
</dbReference>
<dbReference type="InterPro" id="IPR050728">
    <property type="entry name" value="Zinc_Metalloprotease_M4"/>
</dbReference>
<evidence type="ECO:0000256" key="3">
    <source>
        <dbReference type="ARBA" id="ARBA00022723"/>
    </source>
</evidence>
<keyword evidence="3" id="KW-0479">Metal-binding</keyword>
<evidence type="ECO:0000259" key="7">
    <source>
        <dbReference type="Pfam" id="PF01447"/>
    </source>
</evidence>
<evidence type="ECO:0000256" key="5">
    <source>
        <dbReference type="ARBA" id="ARBA00022833"/>
    </source>
</evidence>
<dbReference type="Gene3D" id="3.10.450.490">
    <property type="match status" value="1"/>
</dbReference>
<evidence type="ECO:0000313" key="10">
    <source>
        <dbReference type="RefSeq" id="XP_029653361.2"/>
    </source>
</evidence>
<dbReference type="AlphaFoldDB" id="A0A6P7TX44"/>
<accession>A0A6P7TX44</accession>
<keyword evidence="5" id="KW-0862">Zinc</keyword>
<gene>
    <name evidence="10" type="primary">LOC115226506</name>
</gene>
<dbReference type="Gene3D" id="3.10.450.40">
    <property type="match status" value="1"/>
</dbReference>
<keyword evidence="2" id="KW-0645">Protease</keyword>
<dbReference type="Gene3D" id="3.10.170.10">
    <property type="match status" value="1"/>
</dbReference>
<dbReference type="Gene3D" id="1.10.390.10">
    <property type="entry name" value="Neutral Protease Domain 2"/>
    <property type="match status" value="1"/>
</dbReference>
<dbReference type="PANTHER" id="PTHR33794">
    <property type="entry name" value="BACILLOLYSIN"/>
    <property type="match status" value="1"/>
</dbReference>
<keyword evidence="6" id="KW-0482">Metalloprotease</keyword>
<evidence type="ECO:0000256" key="1">
    <source>
        <dbReference type="ARBA" id="ARBA00009388"/>
    </source>
</evidence>
<name>A0A6P7TX44_9MOLL</name>
<feature type="domain" description="Peptidase M4" evidence="7">
    <location>
        <begin position="228"/>
        <end position="369"/>
    </location>
</feature>
<dbReference type="PANTHER" id="PTHR33794:SF1">
    <property type="entry name" value="BACILLOLYSIN"/>
    <property type="match status" value="1"/>
</dbReference>
<dbReference type="SUPFAM" id="SSF55486">
    <property type="entry name" value="Metalloproteases ('zincins'), catalytic domain"/>
    <property type="match status" value="1"/>
</dbReference>
<feature type="domain" description="Peptidase M4 C-terminal" evidence="8">
    <location>
        <begin position="372"/>
        <end position="516"/>
    </location>
</feature>
<dbReference type="GO" id="GO:0006508">
    <property type="term" value="P:proteolysis"/>
    <property type="evidence" value="ECO:0007669"/>
    <property type="project" value="UniProtKB-KW"/>
</dbReference>
<sequence>MATCGVRYCFLFGVLFAFLGRHIVASAKWRQARDVFLSNVDTLSETMKRQPSHMITTRDLFGLTKDEDVALMDSALSEQGTDIKKYGETYRGIPVFDASLTVEEDAKTHVYTGQVTGKLVQNLDDDINSTIPNLTDEEAKQLAANYGNFSMEGARIDYDKPQLMIFVKDDIGILVYRVQYYAVSDAKNHRFCMMIDAKNGTLVYKWNALENVTNKYEMKGTGGNMLIGKQSYGEKLPFLKVTRKGDECYFANDVVKVVNLQGAQFLPNEEEQVYHVNCQDGATDEANGAFSPINDALFYGNIIHSMFIEWLKVPPKKVLPMVFRVHYGYDVVNAFFNGRNFTFGDGDWDHMPLVTLDIAAHEVAHCFTEEHSGLIYAGQSGGIDESFSDLAAEAVESFFNINENNDWKIGEDIATIPMRNICNQSEDGMSITHAGNYKSSLDVHYLSGVFNRFYCLLAKWKGWSIQMVFRTAAHSNRFYWHPTTNYTEAACDFMKSAYDLGYDTGPVLKAFTKVGIEVCDLSSYIRTVHQNSKIEGLKAIAGQEVLFQLILTDLPLKNVTIATFGGGETDLFVCYEKVRCSEHLTQWRSNLPGSEQQVLIESPKQGKYFIILKPKASSYIEDVTLVVTLEED</sequence>
<dbReference type="InterPro" id="IPR027268">
    <property type="entry name" value="Peptidase_M4/M1_CTD_sf"/>
</dbReference>
<proteinExistence type="inferred from homology"/>
<evidence type="ECO:0000313" key="9">
    <source>
        <dbReference type="Proteomes" id="UP000515154"/>
    </source>
</evidence>